<gene>
    <name evidence="1" type="ORF">TIFTF001_031885</name>
</gene>
<protein>
    <submittedName>
        <fullName evidence="1">Uncharacterized protein</fullName>
    </submittedName>
</protein>
<accession>A0AA88DVG5</accession>
<reference evidence="1" key="1">
    <citation type="submission" date="2023-07" db="EMBL/GenBank/DDBJ databases">
        <title>draft genome sequence of fig (Ficus carica).</title>
        <authorList>
            <person name="Takahashi T."/>
            <person name="Nishimura K."/>
        </authorList>
    </citation>
    <scope>NUCLEOTIDE SEQUENCE</scope>
</reference>
<keyword evidence="2" id="KW-1185">Reference proteome</keyword>
<comment type="caution">
    <text evidence="1">The sequence shown here is derived from an EMBL/GenBank/DDBJ whole genome shotgun (WGS) entry which is preliminary data.</text>
</comment>
<dbReference type="AlphaFoldDB" id="A0AA88DVG5"/>
<evidence type="ECO:0000313" key="1">
    <source>
        <dbReference type="EMBL" id="GMN62807.1"/>
    </source>
</evidence>
<dbReference type="Proteomes" id="UP001187192">
    <property type="component" value="Unassembled WGS sequence"/>
</dbReference>
<evidence type="ECO:0000313" key="2">
    <source>
        <dbReference type="Proteomes" id="UP001187192"/>
    </source>
</evidence>
<sequence>MRQRLPEDIGRLIPSVTKTNKIADLPSYDMKVAMLIKARQMPDWEGEMEGERGVEGERWRESPLSLFGWKEMRGRADVEGESLPLNPP</sequence>
<dbReference type="EMBL" id="BTGU01000135">
    <property type="protein sequence ID" value="GMN62807.1"/>
    <property type="molecule type" value="Genomic_DNA"/>
</dbReference>
<organism evidence="1 2">
    <name type="scientific">Ficus carica</name>
    <name type="common">Common fig</name>
    <dbReference type="NCBI Taxonomy" id="3494"/>
    <lineage>
        <taxon>Eukaryota</taxon>
        <taxon>Viridiplantae</taxon>
        <taxon>Streptophyta</taxon>
        <taxon>Embryophyta</taxon>
        <taxon>Tracheophyta</taxon>
        <taxon>Spermatophyta</taxon>
        <taxon>Magnoliopsida</taxon>
        <taxon>eudicotyledons</taxon>
        <taxon>Gunneridae</taxon>
        <taxon>Pentapetalae</taxon>
        <taxon>rosids</taxon>
        <taxon>fabids</taxon>
        <taxon>Rosales</taxon>
        <taxon>Moraceae</taxon>
        <taxon>Ficeae</taxon>
        <taxon>Ficus</taxon>
    </lineage>
</organism>
<proteinExistence type="predicted"/>
<name>A0AA88DVG5_FICCA</name>